<dbReference type="Pfam" id="PF12146">
    <property type="entry name" value="Hydrolase_4"/>
    <property type="match status" value="1"/>
</dbReference>
<dbReference type="KEGG" id="pdo:PSDT_0068"/>
<proteinExistence type="predicted"/>
<dbReference type="RefSeq" id="WP_006288390.1">
    <property type="nucleotide sequence ID" value="NZ_AP012333.1"/>
</dbReference>
<evidence type="ECO:0000313" key="3">
    <source>
        <dbReference type="EMBL" id="EFT82939.1"/>
    </source>
</evidence>
<evidence type="ECO:0000256" key="1">
    <source>
        <dbReference type="SAM" id="MobiDB-lite"/>
    </source>
</evidence>
<dbReference type="Gene3D" id="3.40.50.1820">
    <property type="entry name" value="alpha/beta hydrolase"/>
    <property type="match status" value="1"/>
</dbReference>
<keyword evidence="4" id="KW-1185">Reference proteome</keyword>
<dbReference type="SUPFAM" id="SSF53474">
    <property type="entry name" value="alpha/beta-Hydrolases"/>
    <property type="match status" value="1"/>
</dbReference>
<name>E6K2F1_PARDN</name>
<evidence type="ECO:0000313" key="4">
    <source>
        <dbReference type="Proteomes" id="UP000004946"/>
    </source>
</evidence>
<sequence>MTALHDEGAIDDEAVRILDEKDYDQSMRTLVLPTLDRVKTEGWMEPAQHKGLADLPAPPQSHEGRLFYTSYLHDKEDQGQAPDQVEPAEPTAEGKESQADPCHRKQLVILHGFTDTIPRYHELIYYFYQAGFDVWMMEHRGHGLSPHDSPDTNVVYIDDWRRYVLDQAKFVTEIVRPHGDGDLVLYAHSMGGGIGLSLLEQYPDLFDRAVFSSPMVEPQMGGISVKQATAMANIFCFFGQGKKRVFAQGEFSQTMDRHEPDGYSYPRVVWKFQTRLQNVGYQLSAAAYQWVRESVRMSRSLLEQNNIARIKTPFILFQAEKDTYVSLPKQDEFLAKLDQANASNPAGGPGRKIFMTGAQHDYSQATNDILEPVVRQSIAFLGGTDKRERMEKPEEADKREGNR</sequence>
<reference evidence="3 4" key="1">
    <citation type="submission" date="2010-12" db="EMBL/GenBank/DDBJ databases">
        <authorList>
            <person name="Muzny D."/>
            <person name="Qin X."/>
            <person name="Buhay C."/>
            <person name="Dugan-Rocha S."/>
            <person name="Ding Y."/>
            <person name="Chen G."/>
            <person name="Hawes A."/>
            <person name="Holder M."/>
            <person name="Jhangiani S."/>
            <person name="Johnson A."/>
            <person name="Khan Z."/>
            <person name="Li Z."/>
            <person name="Liu W."/>
            <person name="Liu X."/>
            <person name="Perez L."/>
            <person name="Shen H."/>
            <person name="Wang Q."/>
            <person name="Watt J."/>
            <person name="Xi L."/>
            <person name="Xin Y."/>
            <person name="Zhou J."/>
            <person name="Deng J."/>
            <person name="Jiang H."/>
            <person name="Liu Y."/>
            <person name="Qu J."/>
            <person name="Song X.-Z."/>
            <person name="Zhang L."/>
            <person name="Villasana D."/>
            <person name="Johnson A."/>
            <person name="Liu J."/>
            <person name="Liyanage D."/>
            <person name="Lorensuhewa L."/>
            <person name="Robinson T."/>
            <person name="Song A."/>
            <person name="Song B.-B."/>
            <person name="Dinh H."/>
            <person name="Thornton R."/>
            <person name="Coyle M."/>
            <person name="Francisco L."/>
            <person name="Jackson L."/>
            <person name="Javaid M."/>
            <person name="Korchina V."/>
            <person name="Kovar C."/>
            <person name="Mata R."/>
            <person name="Mathew T."/>
            <person name="Ngo R."/>
            <person name="Nguyen L."/>
            <person name="Nguyen N."/>
            <person name="Okwuonu G."/>
            <person name="Ongeri F."/>
            <person name="Pham C."/>
            <person name="Simmons D."/>
            <person name="Wilczek-Boney K."/>
            <person name="Hale W."/>
            <person name="Jakkamsetti A."/>
            <person name="Pham P."/>
            <person name="Ruth R."/>
            <person name="San Lucas F."/>
            <person name="Warren J."/>
            <person name="Zhang J."/>
            <person name="Zhao Z."/>
            <person name="Zhou C."/>
            <person name="Zhu D."/>
            <person name="Lee S."/>
            <person name="Bess C."/>
            <person name="Blankenburg K."/>
            <person name="Forbes L."/>
            <person name="Fu Q."/>
            <person name="Gubbala S."/>
            <person name="Hirani K."/>
            <person name="Jayaseelan J.C."/>
            <person name="Lara F."/>
            <person name="Munidasa M."/>
            <person name="Palculict T."/>
            <person name="Patil S."/>
            <person name="Pu L.-L."/>
            <person name="Saada N."/>
            <person name="Tang L."/>
            <person name="Weissenberger G."/>
            <person name="Zhu Y."/>
            <person name="Hemphill L."/>
            <person name="Shang Y."/>
            <person name="Youmans B."/>
            <person name="Ayvaz T."/>
            <person name="Ross M."/>
            <person name="Santibanez J."/>
            <person name="Aqrawi P."/>
            <person name="Gross S."/>
            <person name="Joshi V."/>
            <person name="Fowler G."/>
            <person name="Nazareth L."/>
            <person name="Reid J."/>
            <person name="Worley K."/>
            <person name="Petrosino J."/>
            <person name="Highlander S."/>
            <person name="Gibbs R."/>
        </authorList>
    </citation>
    <scope>NUCLEOTIDE SEQUENCE [LARGE SCALE GENOMIC DNA]</scope>
    <source>
        <strain evidence="3 4">DSM 10105</strain>
    </source>
</reference>
<gene>
    <name evidence="3" type="ORF">HMPREF0620_1624</name>
</gene>
<dbReference type="ESTHER" id="pardn-e6k2f1">
    <property type="family name" value="Monoglyceridelipase_lysophospholip"/>
</dbReference>
<dbReference type="InterPro" id="IPR029058">
    <property type="entry name" value="AB_hydrolase_fold"/>
</dbReference>
<protein>
    <submittedName>
        <fullName evidence="3">Hydrolase, alpha/beta domain protein</fullName>
    </submittedName>
</protein>
<dbReference type="InterPro" id="IPR051044">
    <property type="entry name" value="MAG_DAG_Lipase"/>
</dbReference>
<feature type="compositionally biased region" description="Basic and acidic residues" evidence="1">
    <location>
        <begin position="384"/>
        <end position="403"/>
    </location>
</feature>
<feature type="region of interest" description="Disordered" evidence="1">
    <location>
        <begin position="381"/>
        <end position="403"/>
    </location>
</feature>
<dbReference type="AlphaFoldDB" id="E6K2F1"/>
<dbReference type="Proteomes" id="UP000004946">
    <property type="component" value="Chromosome"/>
</dbReference>
<dbReference type="eggNOG" id="COG2267">
    <property type="taxonomic scope" value="Bacteria"/>
</dbReference>
<dbReference type="InterPro" id="IPR022742">
    <property type="entry name" value="Hydrolase_4"/>
</dbReference>
<feature type="region of interest" description="Disordered" evidence="1">
    <location>
        <begin position="77"/>
        <end position="100"/>
    </location>
</feature>
<dbReference type="PANTHER" id="PTHR11614">
    <property type="entry name" value="PHOSPHOLIPASE-RELATED"/>
    <property type="match status" value="1"/>
</dbReference>
<dbReference type="PATRIC" id="fig|864564.6.peg.76"/>
<accession>E6K2F1</accession>
<dbReference type="EMBL" id="AEON01000002">
    <property type="protein sequence ID" value="EFT82939.1"/>
    <property type="molecule type" value="Genomic_DNA"/>
</dbReference>
<organism evidence="3 4">
    <name type="scientific">Parascardovia denticolens DSM 10105 = JCM 12538</name>
    <dbReference type="NCBI Taxonomy" id="864564"/>
    <lineage>
        <taxon>Bacteria</taxon>
        <taxon>Bacillati</taxon>
        <taxon>Actinomycetota</taxon>
        <taxon>Actinomycetes</taxon>
        <taxon>Bifidobacteriales</taxon>
        <taxon>Bifidobacteriaceae</taxon>
        <taxon>Parascardovia</taxon>
    </lineage>
</organism>
<comment type="caution">
    <text evidence="3">The sequence shown here is derived from an EMBL/GenBank/DDBJ whole genome shotgun (WGS) entry which is preliminary data.</text>
</comment>
<feature type="domain" description="Serine aminopeptidase S33" evidence="2">
    <location>
        <begin position="103"/>
        <end position="340"/>
    </location>
</feature>
<evidence type="ECO:0000259" key="2">
    <source>
        <dbReference type="Pfam" id="PF12146"/>
    </source>
</evidence>
<keyword evidence="3" id="KW-0378">Hydrolase</keyword>
<dbReference type="HOGENOM" id="CLU_026209_10_0_11"/>
<dbReference type="GO" id="GO:0016787">
    <property type="term" value="F:hydrolase activity"/>
    <property type="evidence" value="ECO:0007669"/>
    <property type="project" value="UniProtKB-KW"/>
</dbReference>